<feature type="compositionally biased region" description="Low complexity" evidence="11">
    <location>
        <begin position="384"/>
        <end position="438"/>
    </location>
</feature>
<organism evidence="12 13">
    <name type="scientific">Cairina moschata</name>
    <name type="common">Muscovy duck</name>
    <dbReference type="NCBI Taxonomy" id="8855"/>
    <lineage>
        <taxon>Eukaryota</taxon>
        <taxon>Metazoa</taxon>
        <taxon>Chordata</taxon>
        <taxon>Craniata</taxon>
        <taxon>Vertebrata</taxon>
        <taxon>Euteleostomi</taxon>
        <taxon>Archelosauria</taxon>
        <taxon>Archosauria</taxon>
        <taxon>Dinosauria</taxon>
        <taxon>Saurischia</taxon>
        <taxon>Theropoda</taxon>
        <taxon>Coelurosauria</taxon>
        <taxon>Aves</taxon>
        <taxon>Neognathae</taxon>
        <taxon>Galloanserae</taxon>
        <taxon>Anseriformes</taxon>
        <taxon>Anatidae</taxon>
        <taxon>Anatinae</taxon>
        <taxon>Cairina</taxon>
    </lineage>
</organism>
<reference evidence="12" key="1">
    <citation type="submission" date="2018-09" db="EMBL/GenBank/DDBJ databases">
        <title>Common duck and Muscovy duck high density SNP chip.</title>
        <authorList>
            <person name="Vignal A."/>
            <person name="Thebault N."/>
            <person name="Warren W.C."/>
        </authorList>
    </citation>
    <scope>NUCLEOTIDE SEQUENCE [LARGE SCALE GENOMIC DNA]</scope>
</reference>
<keyword evidence="5" id="KW-0648">Protein biosynthesis</keyword>
<evidence type="ECO:0000256" key="1">
    <source>
        <dbReference type="ARBA" id="ARBA00004514"/>
    </source>
</evidence>
<feature type="region of interest" description="Disordered" evidence="11">
    <location>
        <begin position="89"/>
        <end position="116"/>
    </location>
</feature>
<feature type="compositionally biased region" description="Polar residues" evidence="11">
    <location>
        <begin position="107"/>
        <end position="116"/>
    </location>
</feature>
<comment type="similarity">
    <text evidence="2 10">Belongs to the eIF-2B alpha/beta/delta subunits family.</text>
</comment>
<evidence type="ECO:0000256" key="8">
    <source>
        <dbReference type="ARBA" id="ARBA00044356"/>
    </source>
</evidence>
<name>A0A8C3BS36_CAIMO</name>
<proteinExistence type="inferred from homology"/>
<dbReference type="SUPFAM" id="SSF100950">
    <property type="entry name" value="NagB/RpiA/CoA transferase-like"/>
    <property type="match status" value="1"/>
</dbReference>
<dbReference type="Pfam" id="PF01008">
    <property type="entry name" value="IF-2B"/>
    <property type="match status" value="1"/>
</dbReference>
<keyword evidence="4" id="KW-0396">Initiation factor</keyword>
<comment type="function">
    <text evidence="6">Acts as a component of the translation initiation factor 2B (eIF2B) complex, which catalyzes the exchange of GDP for GTP on eukaryotic initiation factor 2 (eIF2) gamma subunit. Its guanine nucleotide exchange factor activity is repressed when bound to eIF2 complex phosphorylated on the alpha subunit, thereby limiting the amount of methionyl-initiator methionine tRNA available to the ribosome and consequently global translation is repressed.</text>
</comment>
<keyword evidence="3" id="KW-0963">Cytoplasm</keyword>
<feature type="compositionally biased region" description="Pro residues" evidence="11">
    <location>
        <begin position="227"/>
        <end position="246"/>
    </location>
</feature>
<reference evidence="12" key="2">
    <citation type="submission" date="2025-08" db="UniProtKB">
        <authorList>
            <consortium name="Ensembl"/>
        </authorList>
    </citation>
    <scope>IDENTIFICATION</scope>
</reference>
<evidence type="ECO:0000256" key="6">
    <source>
        <dbReference type="ARBA" id="ARBA00043898"/>
    </source>
</evidence>
<feature type="compositionally biased region" description="Polar residues" evidence="11">
    <location>
        <begin position="21"/>
        <end position="42"/>
    </location>
</feature>
<keyword evidence="13" id="KW-1185">Reference proteome</keyword>
<comment type="subcellular location">
    <subcellularLocation>
        <location evidence="1">Cytoplasm</location>
        <location evidence="1">Cytosol</location>
    </subcellularLocation>
</comment>
<reference evidence="12" key="3">
    <citation type="submission" date="2025-09" db="UniProtKB">
        <authorList>
            <consortium name="Ensembl"/>
        </authorList>
    </citation>
    <scope>IDENTIFICATION</scope>
</reference>
<dbReference type="AlphaFoldDB" id="A0A8C3BS36"/>
<feature type="region of interest" description="Disordered" evidence="11">
    <location>
        <begin position="21"/>
        <end position="55"/>
    </location>
</feature>
<dbReference type="InterPro" id="IPR037171">
    <property type="entry name" value="NagB/RpiA_transferase-like"/>
</dbReference>
<evidence type="ECO:0000313" key="12">
    <source>
        <dbReference type="Ensembl" id="ENSCMMP00000009910.1"/>
    </source>
</evidence>
<evidence type="ECO:0000256" key="5">
    <source>
        <dbReference type="ARBA" id="ARBA00022917"/>
    </source>
</evidence>
<dbReference type="InterPro" id="IPR000649">
    <property type="entry name" value="IF-2B-related"/>
</dbReference>
<evidence type="ECO:0000256" key="4">
    <source>
        <dbReference type="ARBA" id="ARBA00022540"/>
    </source>
</evidence>
<evidence type="ECO:0000256" key="7">
    <source>
        <dbReference type="ARBA" id="ARBA00044147"/>
    </source>
</evidence>
<dbReference type="InterPro" id="IPR042529">
    <property type="entry name" value="IF_2B-like_C"/>
</dbReference>
<dbReference type="Ensembl" id="ENSCMMT00000010921.1">
    <property type="protein sequence ID" value="ENSCMMP00000009910.1"/>
    <property type="gene ID" value="ENSCMMG00000006288.1"/>
</dbReference>
<dbReference type="GO" id="GO:0005829">
    <property type="term" value="C:cytosol"/>
    <property type="evidence" value="ECO:0007669"/>
    <property type="project" value="UniProtKB-SubCell"/>
</dbReference>
<feature type="compositionally biased region" description="Gly residues" evidence="11">
    <location>
        <begin position="494"/>
        <end position="503"/>
    </location>
</feature>
<dbReference type="GO" id="GO:0003743">
    <property type="term" value="F:translation initiation factor activity"/>
    <property type="evidence" value="ECO:0007669"/>
    <property type="project" value="UniProtKB-KW"/>
</dbReference>
<evidence type="ECO:0000256" key="2">
    <source>
        <dbReference type="ARBA" id="ARBA00007251"/>
    </source>
</evidence>
<feature type="region of interest" description="Disordered" evidence="11">
    <location>
        <begin position="217"/>
        <end position="258"/>
    </location>
</feature>
<feature type="compositionally biased region" description="Low complexity" evidence="11">
    <location>
        <begin position="89"/>
        <end position="101"/>
    </location>
</feature>
<dbReference type="Proteomes" id="UP000694556">
    <property type="component" value="Chromosome 3"/>
</dbReference>
<evidence type="ECO:0000256" key="3">
    <source>
        <dbReference type="ARBA" id="ARBA00022490"/>
    </source>
</evidence>
<sequence length="619" mass="62640">TEGAALSPASSLALSGHTVCSSTAQSGCTSTCPDGTASTQAPPSLPRASGSSWEGIQHAESRLACCQPEGEAAGELPASSAEEFLRGHAAAAGAGSPSARGEGSGTAAPSSAPQTQRLRGCLRCPTGLQRPRGAACGCHTGKAPPGSARNHPCAATGSPLLSNNARSAAALAAPHTPLLSPGTFSYSRSWFRGKPVCSSLSQDVGQDTSRTALRCLSRGGASRSPVPSAPSPPLPSPPVPSLPLPARPRSHSGCPPLGAPAGGGLQALGGLAAVQRLLHAEGLRGRAGQVPGQLQHQQLRLGLAAPLPGRGAHGAVPRAPRGLAAAVGAVGTGVAPGLGRGRPLPAAWRRLRGRRRVPCGTARPGQHRAAGQRRRPPQGPGLTRAAPAAAPAPPGGRRSPSRPAAAAPVPAARPAGGPARPRGPGPAGRHAPSSGSASGRRRPHGPGPGRAAASRPARRRARNPQHGGGRRAAMASPSRRHRPATCGPRHVTGSGAGRGGPGPGRLPRAQVLAPPPSLGTSRVALTQPVLRCCETYKFCERVQTDSFVSNELDDPDDLIVLRKGQAQLGGWSENKSLRLLNLVYDVTPPDLVDLVITDLGMIPCTSVPVVLRVKNVDQQ</sequence>
<evidence type="ECO:0000256" key="10">
    <source>
        <dbReference type="RuleBase" id="RU003814"/>
    </source>
</evidence>
<dbReference type="Gene3D" id="3.40.50.10470">
    <property type="entry name" value="Translation initiation factor eif-2b, domain 2"/>
    <property type="match status" value="1"/>
</dbReference>
<evidence type="ECO:0000256" key="9">
    <source>
        <dbReference type="ARBA" id="ARBA00046432"/>
    </source>
</evidence>
<evidence type="ECO:0000313" key="13">
    <source>
        <dbReference type="Proteomes" id="UP000694556"/>
    </source>
</evidence>
<protein>
    <recommendedName>
        <fullName evidence="7">Translation initiation factor eIF2B subunit delta</fullName>
    </recommendedName>
    <alternativeName>
        <fullName evidence="8">eIF2B GDP-GTP exchange factor subunit delta</fullName>
    </alternativeName>
</protein>
<feature type="region of interest" description="Disordered" evidence="11">
    <location>
        <begin position="348"/>
        <end position="510"/>
    </location>
</feature>
<dbReference type="PANTHER" id="PTHR10233:SF14">
    <property type="entry name" value="TRANSLATION INITIATION FACTOR EIF-2B SUBUNIT DELTA"/>
    <property type="match status" value="1"/>
</dbReference>
<evidence type="ECO:0000256" key="11">
    <source>
        <dbReference type="SAM" id="MobiDB-lite"/>
    </source>
</evidence>
<dbReference type="PANTHER" id="PTHR10233">
    <property type="entry name" value="TRANSLATION INITIATION FACTOR EIF-2B"/>
    <property type="match status" value="1"/>
</dbReference>
<accession>A0A8C3BS36</accession>
<comment type="subunit">
    <text evidence="9">Component of the translation initiation factor 2B (eIF2B) complex which is a heterodecamer of two sets of five different subunits: alpha, beta, gamma, delta and epsilon. Subunits alpha, beta and delta comprise a regulatory subcomplex and subunits epsilon and gamma comprise a catalytic subcomplex. Within the complex, the hexameric regulatory complex resides at the center, with the two heterodimeric catalytic subcomplexes bound on opposite sides.</text>
</comment>